<feature type="transmembrane region" description="Helical" evidence="2">
    <location>
        <begin position="168"/>
        <end position="187"/>
    </location>
</feature>
<evidence type="ECO:0000313" key="3">
    <source>
        <dbReference type="EMBL" id="GAA3709396.1"/>
    </source>
</evidence>
<keyword evidence="2" id="KW-0472">Membrane</keyword>
<feature type="compositionally biased region" description="Low complexity" evidence="1">
    <location>
        <begin position="254"/>
        <end position="288"/>
    </location>
</feature>
<reference evidence="4" key="1">
    <citation type="journal article" date="2019" name="Int. J. Syst. Evol. Microbiol.">
        <title>The Global Catalogue of Microorganisms (GCM) 10K type strain sequencing project: providing services to taxonomists for standard genome sequencing and annotation.</title>
        <authorList>
            <consortium name="The Broad Institute Genomics Platform"/>
            <consortium name="The Broad Institute Genome Sequencing Center for Infectious Disease"/>
            <person name="Wu L."/>
            <person name="Ma J."/>
        </authorList>
    </citation>
    <scope>NUCLEOTIDE SEQUENCE [LARGE SCALE GENOMIC DNA]</scope>
    <source>
        <strain evidence="4">JCM 16548</strain>
    </source>
</reference>
<feature type="transmembrane region" description="Helical" evidence="2">
    <location>
        <begin position="21"/>
        <end position="42"/>
    </location>
</feature>
<name>A0ABP7DST0_9ACTN</name>
<keyword evidence="4" id="KW-1185">Reference proteome</keyword>
<proteinExistence type="predicted"/>
<evidence type="ECO:0000313" key="4">
    <source>
        <dbReference type="Proteomes" id="UP001500051"/>
    </source>
</evidence>
<feature type="region of interest" description="Disordered" evidence="1">
    <location>
        <begin position="193"/>
        <end position="296"/>
    </location>
</feature>
<evidence type="ECO:0000256" key="1">
    <source>
        <dbReference type="SAM" id="MobiDB-lite"/>
    </source>
</evidence>
<dbReference type="Proteomes" id="UP001500051">
    <property type="component" value="Unassembled WGS sequence"/>
</dbReference>
<gene>
    <name evidence="3" type="ORF">GCM10022204_29580</name>
</gene>
<dbReference type="RefSeq" id="WP_344813157.1">
    <property type="nucleotide sequence ID" value="NZ_BAAAYX010000013.1"/>
</dbReference>
<comment type="caution">
    <text evidence="3">The sequence shown here is derived from an EMBL/GenBank/DDBJ whole genome shotgun (WGS) entry which is preliminary data.</text>
</comment>
<protein>
    <submittedName>
        <fullName evidence="3">Uncharacterized protein</fullName>
    </submittedName>
</protein>
<organism evidence="3 4">
    <name type="scientific">Microlunatus aurantiacus</name>
    <dbReference type="NCBI Taxonomy" id="446786"/>
    <lineage>
        <taxon>Bacteria</taxon>
        <taxon>Bacillati</taxon>
        <taxon>Actinomycetota</taxon>
        <taxon>Actinomycetes</taxon>
        <taxon>Propionibacteriales</taxon>
        <taxon>Propionibacteriaceae</taxon>
        <taxon>Microlunatus</taxon>
    </lineage>
</organism>
<keyword evidence="2" id="KW-0812">Transmembrane</keyword>
<sequence>MTDTKTLTPSAQEPAEPKPRLLELSATQLVGGALAAMTAAVIGARLGVAGTVFGAAIGSVVAGTAGSLYTASLKHTRNRLSSAFVGRVGGTAVAVTSVPADTTAVGTGATEARPVDLRAAGDGAADGWGDWTVTQPAAAIAPPSPQPEATAADVDAAGRPVARRPWKAILISIAAVFLLAVAGITAFELVSGQAVSGGQGTTLTQVGEGRSGGTDTPVQAPSAETSSSPTAEPSTTASAEPSVAPSSQPTGSAEPTTEPSQSAEPSTSTQPSSAATPSASSSGAAEPGDTGNGAGG</sequence>
<evidence type="ECO:0000256" key="2">
    <source>
        <dbReference type="SAM" id="Phobius"/>
    </source>
</evidence>
<feature type="compositionally biased region" description="Polar residues" evidence="1">
    <location>
        <begin position="244"/>
        <end position="253"/>
    </location>
</feature>
<dbReference type="EMBL" id="BAAAYX010000013">
    <property type="protein sequence ID" value="GAA3709396.1"/>
    <property type="molecule type" value="Genomic_DNA"/>
</dbReference>
<accession>A0ABP7DST0</accession>
<feature type="transmembrane region" description="Helical" evidence="2">
    <location>
        <begin position="48"/>
        <end position="71"/>
    </location>
</feature>
<feature type="compositionally biased region" description="Low complexity" evidence="1">
    <location>
        <begin position="220"/>
        <end position="242"/>
    </location>
</feature>
<keyword evidence="2" id="KW-1133">Transmembrane helix</keyword>